<evidence type="ECO:0000313" key="5">
    <source>
        <dbReference type="Proteomes" id="UP000727993"/>
    </source>
</evidence>
<dbReference type="Proteomes" id="UP000727993">
    <property type="component" value="Unassembled WGS sequence"/>
</dbReference>
<name>A0A936TDZ8_9ACTN</name>
<dbReference type="PANTHER" id="PTHR30055">
    <property type="entry name" value="HTH-TYPE TRANSCRIPTIONAL REGULATOR RUTR"/>
    <property type="match status" value="1"/>
</dbReference>
<dbReference type="AlphaFoldDB" id="A0A936TDZ8"/>
<dbReference type="EMBL" id="JADJZA010000003">
    <property type="protein sequence ID" value="MBK9296562.1"/>
    <property type="molecule type" value="Genomic_DNA"/>
</dbReference>
<dbReference type="Gene3D" id="1.10.357.10">
    <property type="entry name" value="Tetracycline Repressor, domain 2"/>
    <property type="match status" value="1"/>
</dbReference>
<evidence type="ECO:0000259" key="3">
    <source>
        <dbReference type="PROSITE" id="PS50977"/>
    </source>
</evidence>
<feature type="DNA-binding region" description="H-T-H motif" evidence="2">
    <location>
        <begin position="40"/>
        <end position="59"/>
    </location>
</feature>
<comment type="caution">
    <text evidence="4">The sequence shown here is derived from an EMBL/GenBank/DDBJ whole genome shotgun (WGS) entry which is preliminary data.</text>
</comment>
<dbReference type="Pfam" id="PF00440">
    <property type="entry name" value="TetR_N"/>
    <property type="match status" value="1"/>
</dbReference>
<protein>
    <submittedName>
        <fullName evidence="4">TetR/AcrR family transcriptional regulator</fullName>
    </submittedName>
</protein>
<dbReference type="PROSITE" id="PS50977">
    <property type="entry name" value="HTH_TETR_2"/>
    <property type="match status" value="1"/>
</dbReference>
<sequence>MTYTEPSLKGPKQDRSRATRLALLEAAVGSLAEVGWSGNTVTVVAERRGVSRRAAQRHFPTREDLFIAAVEHMTEARTGEIRRYIEDHGDDPISTRNVVQLVVDMHTGELFRAALALWVASAAEPQLRERVVILETRIGRQVHRATVQLLGVDEQEAGVRPLIQGILDMARGLGLANLLGDDRQRRAPIIAQWSALLDGALDRSG</sequence>
<dbReference type="PRINTS" id="PR00455">
    <property type="entry name" value="HTHTETR"/>
</dbReference>
<dbReference type="InterPro" id="IPR050109">
    <property type="entry name" value="HTH-type_TetR-like_transc_reg"/>
</dbReference>
<evidence type="ECO:0000313" key="4">
    <source>
        <dbReference type="EMBL" id="MBK9296562.1"/>
    </source>
</evidence>
<dbReference type="InterPro" id="IPR001647">
    <property type="entry name" value="HTH_TetR"/>
</dbReference>
<evidence type="ECO:0000256" key="1">
    <source>
        <dbReference type="ARBA" id="ARBA00023125"/>
    </source>
</evidence>
<accession>A0A936TDZ8</accession>
<evidence type="ECO:0000256" key="2">
    <source>
        <dbReference type="PROSITE-ProRule" id="PRU00335"/>
    </source>
</evidence>
<dbReference type="SUPFAM" id="SSF46689">
    <property type="entry name" value="Homeodomain-like"/>
    <property type="match status" value="1"/>
</dbReference>
<reference evidence="4 5" key="1">
    <citation type="submission" date="2020-10" db="EMBL/GenBank/DDBJ databases">
        <title>Connecting structure to function with the recovery of over 1000 high-quality activated sludge metagenome-assembled genomes encoding full-length rRNA genes using long-read sequencing.</title>
        <authorList>
            <person name="Singleton C.M."/>
            <person name="Petriglieri F."/>
            <person name="Kristensen J.M."/>
            <person name="Kirkegaard R.H."/>
            <person name="Michaelsen T.Y."/>
            <person name="Andersen M.H."/>
            <person name="Karst S.M."/>
            <person name="Dueholm M.S."/>
            <person name="Nielsen P.H."/>
            <person name="Albertsen M."/>
        </authorList>
    </citation>
    <scope>NUCLEOTIDE SEQUENCE [LARGE SCALE GENOMIC DNA]</scope>
    <source>
        <strain evidence="4">Lyne_18-Q3-R50-59_MAXAC.006</strain>
    </source>
</reference>
<organism evidence="4 5">
    <name type="scientific">Candidatus Neomicrothrix subdominans</name>
    <dbReference type="NCBI Taxonomy" id="2954438"/>
    <lineage>
        <taxon>Bacteria</taxon>
        <taxon>Bacillati</taxon>
        <taxon>Actinomycetota</taxon>
        <taxon>Acidimicrobiia</taxon>
        <taxon>Acidimicrobiales</taxon>
        <taxon>Microthrixaceae</taxon>
        <taxon>Candidatus Neomicrothrix</taxon>
    </lineage>
</organism>
<proteinExistence type="predicted"/>
<dbReference type="InterPro" id="IPR009057">
    <property type="entry name" value="Homeodomain-like_sf"/>
</dbReference>
<dbReference type="GO" id="GO:0000976">
    <property type="term" value="F:transcription cis-regulatory region binding"/>
    <property type="evidence" value="ECO:0007669"/>
    <property type="project" value="TreeGrafter"/>
</dbReference>
<feature type="domain" description="HTH tetR-type" evidence="3">
    <location>
        <begin position="17"/>
        <end position="77"/>
    </location>
</feature>
<gene>
    <name evidence="4" type="ORF">IPN02_06865</name>
</gene>
<dbReference type="PANTHER" id="PTHR30055:SF226">
    <property type="entry name" value="HTH-TYPE TRANSCRIPTIONAL REGULATOR PKSA"/>
    <property type="match status" value="1"/>
</dbReference>
<keyword evidence="1 2" id="KW-0238">DNA-binding</keyword>
<dbReference type="GO" id="GO:0003700">
    <property type="term" value="F:DNA-binding transcription factor activity"/>
    <property type="evidence" value="ECO:0007669"/>
    <property type="project" value="TreeGrafter"/>
</dbReference>